<dbReference type="EMBL" id="CADCUJ010000014">
    <property type="protein sequence ID" value="CAA9333269.1"/>
    <property type="molecule type" value="Genomic_DNA"/>
</dbReference>
<proteinExistence type="predicted"/>
<evidence type="ECO:0000259" key="1">
    <source>
        <dbReference type="Pfam" id="PF26563"/>
    </source>
</evidence>
<protein>
    <recommendedName>
        <fullName evidence="1">Rv3660c-like CheY-like N-terminal domain-containing protein</fullName>
    </recommendedName>
</protein>
<dbReference type="SUPFAM" id="SSF52540">
    <property type="entry name" value="P-loop containing nucleoside triphosphate hydrolases"/>
    <property type="match status" value="1"/>
</dbReference>
<dbReference type="GO" id="GO:0009898">
    <property type="term" value="C:cytoplasmic side of plasma membrane"/>
    <property type="evidence" value="ECO:0007669"/>
    <property type="project" value="TreeGrafter"/>
</dbReference>
<dbReference type="GO" id="GO:0005829">
    <property type="term" value="C:cytosol"/>
    <property type="evidence" value="ECO:0007669"/>
    <property type="project" value="TreeGrafter"/>
</dbReference>
<dbReference type="InterPro" id="IPR059050">
    <property type="entry name" value="Rv3660c_N"/>
</dbReference>
<dbReference type="InterPro" id="IPR050625">
    <property type="entry name" value="ParA/MinD_ATPase"/>
</dbReference>
<dbReference type="GO" id="GO:0016887">
    <property type="term" value="F:ATP hydrolysis activity"/>
    <property type="evidence" value="ECO:0007669"/>
    <property type="project" value="TreeGrafter"/>
</dbReference>
<dbReference type="Pfam" id="PF26563">
    <property type="entry name" value="Rv3660c_N"/>
    <property type="match status" value="1"/>
</dbReference>
<dbReference type="Gene3D" id="3.40.50.300">
    <property type="entry name" value="P-loop containing nucleotide triphosphate hydrolases"/>
    <property type="match status" value="1"/>
</dbReference>
<accession>A0A6J4LJD5</accession>
<evidence type="ECO:0000313" key="2">
    <source>
        <dbReference type="EMBL" id="CAA9333269.1"/>
    </source>
</evidence>
<dbReference type="InterPro" id="IPR022521">
    <property type="entry name" value="Rv3660c"/>
</dbReference>
<feature type="domain" description="Rv3660c-like CheY-like N-terminal" evidence="1">
    <location>
        <begin position="9"/>
        <end position="115"/>
    </location>
</feature>
<dbReference type="PANTHER" id="PTHR43384">
    <property type="entry name" value="SEPTUM SITE-DETERMINING PROTEIN MIND HOMOLOG, CHLOROPLASTIC-RELATED"/>
    <property type="match status" value="1"/>
</dbReference>
<sequence length="350" mass="35927">MSAATALLVTAEHRLLDDMLRLAAAAGVMMEVAHDIPAALRSWTAAPVVLVGTDLLPDLAAAAPVRRGQVHVVGAAPVPDKLFRDALAVGAATVVDLPAAESWLVERLTDVADGTAQSALTVAVVGGSGGAGATTFAAALAQYAASPARPVILVDADPLGAGIDRVVGLDEADGVRWGSLAQSPGRFSSRSLREALPQRGGLGVLTWGPGTRPPLAAGTVREVLSAAQRGSHLVVVDLPRHLDAVGSEVLSRCSHALLVTWLSMESVAASSRIAVRLADSGRPVHLLTRGRGSALDPQEVARTLGTSLLASMSDQRRLEEWIALGLGPVHSRRGPLARAAASVLTTVGAR</sequence>
<dbReference type="InterPro" id="IPR027417">
    <property type="entry name" value="P-loop_NTPase"/>
</dbReference>
<name>A0A6J4LJD5_9ACTN</name>
<dbReference type="AlphaFoldDB" id="A0A6J4LJD5"/>
<reference evidence="2" key="1">
    <citation type="submission" date="2020-02" db="EMBL/GenBank/DDBJ databases">
        <authorList>
            <person name="Meier V. D."/>
        </authorList>
    </citation>
    <scope>NUCLEOTIDE SEQUENCE</scope>
    <source>
        <strain evidence="2">AVDCRST_MAG72</strain>
    </source>
</reference>
<dbReference type="GO" id="GO:0005524">
    <property type="term" value="F:ATP binding"/>
    <property type="evidence" value="ECO:0007669"/>
    <property type="project" value="TreeGrafter"/>
</dbReference>
<dbReference type="GO" id="GO:0051782">
    <property type="term" value="P:negative regulation of cell division"/>
    <property type="evidence" value="ECO:0007669"/>
    <property type="project" value="TreeGrafter"/>
</dbReference>
<gene>
    <name evidence="2" type="ORF">AVDCRST_MAG72-243</name>
</gene>
<dbReference type="PANTHER" id="PTHR43384:SF11">
    <property type="entry name" value="SEPTUM SITE DETERMINING PROTEIN"/>
    <property type="match status" value="1"/>
</dbReference>
<organism evidence="2">
    <name type="scientific">uncultured Nocardioidaceae bacterium</name>
    <dbReference type="NCBI Taxonomy" id="253824"/>
    <lineage>
        <taxon>Bacteria</taxon>
        <taxon>Bacillati</taxon>
        <taxon>Actinomycetota</taxon>
        <taxon>Actinomycetes</taxon>
        <taxon>Propionibacteriales</taxon>
        <taxon>Nocardioidaceae</taxon>
        <taxon>environmental samples</taxon>
    </lineage>
</organism>
<dbReference type="NCBIfam" id="TIGR03815">
    <property type="entry name" value="CpaE_hom_Actino"/>
    <property type="match status" value="1"/>
</dbReference>